<dbReference type="OrthoDB" id="10265862at2759"/>
<feature type="compositionally biased region" description="Basic and acidic residues" evidence="1">
    <location>
        <begin position="175"/>
        <end position="207"/>
    </location>
</feature>
<sequence>MEDNGQQIGEQNEQYENNINYQQEEQQGNSIITSVIKIKNEKGDTDRVKYVSVEVIDATGEKPYLGGYRSTKDGIIYHHAFTQTNQEQKNHKLKFTRESQTYDYSTKSTKVTREIGNQMEREGIWIDKRQDKVVQPQAYFTSTMWEERRDEAALYIQRKVRGWFGRMKANKLRKEKQEKKQKQLEKEEEYRRNEELKHQREIERRTHPRTQEDFSILYEELELWRTNEIQKIKDNSKLSEEEKKKQLQQILNKETELLQTIDRLKIIANKENKEEKIKKFLNAMSDPKKWERSDGRYTEVHTPFTTRAKELKNIYNGLKARNVTVDERLDILLNTKWTVKEYDANLTREIVDLIDREADMLNRGRPEKSLEGLRARLANLFLQFIEIPEFNPEAARFQNIPYEILVNTQAFQNTKGK</sequence>
<comment type="caution">
    <text evidence="3">The sequence shown here is derived from an EMBL/GenBank/DDBJ whole genome shotgun (WGS) entry which is preliminary data.</text>
</comment>
<keyword evidence="4" id="KW-1185">Reference proteome</keyword>
<gene>
    <name evidence="3" type="ORF">PPERSA_11848</name>
</gene>
<protein>
    <recommendedName>
        <fullName evidence="2">IQ motif and ubiquitin-like domain-containing protein</fullName>
    </recommendedName>
</protein>
<dbReference type="PROSITE" id="PS50096">
    <property type="entry name" value="IQ"/>
    <property type="match status" value="1"/>
</dbReference>
<evidence type="ECO:0000313" key="4">
    <source>
        <dbReference type="Proteomes" id="UP000054937"/>
    </source>
</evidence>
<dbReference type="EMBL" id="LDAU01000154">
    <property type="protein sequence ID" value="KRX02508.1"/>
    <property type="molecule type" value="Genomic_DNA"/>
</dbReference>
<dbReference type="PANTHER" id="PTHR21074">
    <property type="entry name" value="IQ AND UBIQUITIN-LIKE DOMAIN-CONTAINING PROTEIN"/>
    <property type="match status" value="1"/>
</dbReference>
<dbReference type="OMA" id="TVQEFDC"/>
<dbReference type="Proteomes" id="UP000054937">
    <property type="component" value="Unassembled WGS sequence"/>
</dbReference>
<dbReference type="InterPro" id="IPR037695">
    <property type="entry name" value="IQUB"/>
</dbReference>
<evidence type="ECO:0000313" key="3">
    <source>
        <dbReference type="EMBL" id="KRX02508.1"/>
    </source>
</evidence>
<evidence type="ECO:0000259" key="2">
    <source>
        <dbReference type="Pfam" id="PF25805"/>
    </source>
</evidence>
<dbReference type="Pfam" id="PF25805">
    <property type="entry name" value="IQUB"/>
    <property type="match status" value="1"/>
</dbReference>
<name>A0A0V0QK67_PSEPJ</name>
<proteinExistence type="predicted"/>
<dbReference type="InterPro" id="IPR057887">
    <property type="entry name" value="IQUB_helical"/>
</dbReference>
<accession>A0A0V0QK67</accession>
<reference evidence="3 4" key="1">
    <citation type="journal article" date="2015" name="Sci. Rep.">
        <title>Genome of the facultative scuticociliatosis pathogen Pseudocohnilembus persalinus provides insight into its virulence through horizontal gene transfer.</title>
        <authorList>
            <person name="Xiong J."/>
            <person name="Wang G."/>
            <person name="Cheng J."/>
            <person name="Tian M."/>
            <person name="Pan X."/>
            <person name="Warren A."/>
            <person name="Jiang C."/>
            <person name="Yuan D."/>
            <person name="Miao W."/>
        </authorList>
    </citation>
    <scope>NUCLEOTIDE SEQUENCE [LARGE SCALE GENOMIC DNA]</scope>
    <source>
        <strain evidence="3">36N120E</strain>
    </source>
</reference>
<evidence type="ECO:0000256" key="1">
    <source>
        <dbReference type="SAM" id="MobiDB-lite"/>
    </source>
</evidence>
<dbReference type="InParanoid" id="A0A0V0QK67"/>
<dbReference type="AlphaFoldDB" id="A0A0V0QK67"/>
<organism evidence="3 4">
    <name type="scientific">Pseudocohnilembus persalinus</name>
    <name type="common">Ciliate</name>
    <dbReference type="NCBI Taxonomy" id="266149"/>
    <lineage>
        <taxon>Eukaryota</taxon>
        <taxon>Sar</taxon>
        <taxon>Alveolata</taxon>
        <taxon>Ciliophora</taxon>
        <taxon>Intramacronucleata</taxon>
        <taxon>Oligohymenophorea</taxon>
        <taxon>Scuticociliatia</taxon>
        <taxon>Philasterida</taxon>
        <taxon>Pseudocohnilembidae</taxon>
        <taxon>Pseudocohnilembus</taxon>
    </lineage>
</organism>
<feature type="region of interest" description="Disordered" evidence="1">
    <location>
        <begin position="171"/>
        <end position="207"/>
    </location>
</feature>
<dbReference type="PANTHER" id="PTHR21074:SF0">
    <property type="entry name" value="IQ AND UBIQUITIN-LIKE DOMAIN-CONTAINING PROTEIN"/>
    <property type="match status" value="1"/>
</dbReference>
<feature type="domain" description="IQ motif and ubiquitin-like" evidence="2">
    <location>
        <begin position="270"/>
        <end position="403"/>
    </location>
</feature>